<protein>
    <recommendedName>
        <fullName evidence="3">C2H2-type domain-containing protein</fullName>
    </recommendedName>
</protein>
<gene>
    <name evidence="4" type="ORF">GLAREA_04318</name>
</gene>
<dbReference type="eggNOG" id="ENOG502SFXK">
    <property type="taxonomic scope" value="Eukaryota"/>
</dbReference>
<dbReference type="EMBL" id="KE145369">
    <property type="protein sequence ID" value="EPE27527.1"/>
    <property type="molecule type" value="Genomic_DNA"/>
</dbReference>
<evidence type="ECO:0000256" key="1">
    <source>
        <dbReference type="PROSITE-ProRule" id="PRU00042"/>
    </source>
</evidence>
<dbReference type="RefSeq" id="XP_008084886.1">
    <property type="nucleotide sequence ID" value="XM_008086695.1"/>
</dbReference>
<dbReference type="InterPro" id="IPR019622">
    <property type="entry name" value="Rrn9_dom"/>
</dbReference>
<feature type="region of interest" description="Disordered" evidence="2">
    <location>
        <begin position="529"/>
        <end position="578"/>
    </location>
</feature>
<name>S3CLZ3_GLAL2</name>
<feature type="compositionally biased region" description="Basic and acidic residues" evidence="2">
    <location>
        <begin position="548"/>
        <end position="558"/>
    </location>
</feature>
<feature type="compositionally biased region" description="Basic and acidic residues" evidence="2">
    <location>
        <begin position="365"/>
        <end position="381"/>
    </location>
</feature>
<dbReference type="STRING" id="1116229.S3CLZ3"/>
<accession>S3CLZ3</accession>
<dbReference type="GeneID" id="19463373"/>
<feature type="compositionally biased region" description="Pro residues" evidence="2">
    <location>
        <begin position="347"/>
        <end position="357"/>
    </location>
</feature>
<keyword evidence="1" id="KW-0479">Metal-binding</keyword>
<evidence type="ECO:0000256" key="2">
    <source>
        <dbReference type="SAM" id="MobiDB-lite"/>
    </source>
</evidence>
<evidence type="ECO:0000259" key="3">
    <source>
        <dbReference type="PROSITE" id="PS50157"/>
    </source>
</evidence>
<evidence type="ECO:0000313" key="5">
    <source>
        <dbReference type="Proteomes" id="UP000016922"/>
    </source>
</evidence>
<dbReference type="InterPro" id="IPR013087">
    <property type="entry name" value="Znf_C2H2_type"/>
</dbReference>
<reference evidence="4 5" key="1">
    <citation type="journal article" date="2013" name="BMC Genomics">
        <title>Genomics-driven discovery of the pneumocandin biosynthetic gene cluster in the fungus Glarea lozoyensis.</title>
        <authorList>
            <person name="Chen L."/>
            <person name="Yue Q."/>
            <person name="Zhang X."/>
            <person name="Xiang M."/>
            <person name="Wang C."/>
            <person name="Li S."/>
            <person name="Che Y."/>
            <person name="Ortiz-Lopez F.J."/>
            <person name="Bills G.F."/>
            <person name="Liu X."/>
            <person name="An Z."/>
        </authorList>
    </citation>
    <scope>NUCLEOTIDE SEQUENCE [LARGE SCALE GENOMIC DNA]</scope>
    <source>
        <strain evidence="5">ATCC 20868 / MF5171</strain>
    </source>
</reference>
<feature type="region of interest" description="Disordered" evidence="2">
    <location>
        <begin position="252"/>
        <end position="381"/>
    </location>
</feature>
<dbReference type="Pfam" id="PF10680">
    <property type="entry name" value="RRN9"/>
    <property type="match status" value="1"/>
</dbReference>
<dbReference type="HOGENOM" id="CLU_017870_1_0_1"/>
<feature type="compositionally biased region" description="Polar residues" evidence="2">
    <location>
        <begin position="1"/>
        <end position="19"/>
    </location>
</feature>
<feature type="compositionally biased region" description="Basic and acidic residues" evidence="2">
    <location>
        <begin position="326"/>
        <end position="338"/>
    </location>
</feature>
<dbReference type="KEGG" id="glz:GLAREA_04318"/>
<dbReference type="SMART" id="SM00355">
    <property type="entry name" value="ZnF_C2H2"/>
    <property type="match status" value="1"/>
</dbReference>
<sequence length="578" mass="65150">MSDASQDAEYTNSESSDSPRPNRWNGPPTTWLSITESERAFAASLDQLRNRDLSVHLYNAHALKKRARSLERRGREGILVDDPLAPDAEDPFVPPKVWTAWPMSPDEVPRTGERVGEEDVDEVFTFKRREREVPSRELEDVLTGFALRDARARFEGRGSEGDVEMCGEAMVDDGDESDSESEDRGCEEEEGEDEENPDMEEEFKSEAEEEFVPVVSLDDDQSAEILRPNIRHTLSKLDEILTALHHARVSCRRYSSPTEADGLDDLQEASDQQPPEKKPVGRPRKFQNLTHRSRNPAQGLNVEDNAVDDLRRSKSTNRGRPPKQYPRLEGESAQEYHVRIARLQKKPLPPFAPPLPVKEPELEDEKPVKKEAAPRSKKDVEDLAHRRASKLELRDWSEVLGTAALVGFSPAVIARATQRCANIFGEGMVLKSIPEVPFGDDPSSFDTIYQAEEIPDHTSQIPEEESQPPSVYGGMYTCPLEDCTASFETKRQVNRHMKRRHGMGDEEIEKYDVPSDLEMEGAVHVDRFLRPSRRYVRGPDKRKRKRRGTGEGEGGRGEAEDEDEEVGSGLDGEGTVKS</sequence>
<organism evidence="4 5">
    <name type="scientific">Glarea lozoyensis (strain ATCC 20868 / MF5171)</name>
    <dbReference type="NCBI Taxonomy" id="1116229"/>
    <lineage>
        <taxon>Eukaryota</taxon>
        <taxon>Fungi</taxon>
        <taxon>Dikarya</taxon>
        <taxon>Ascomycota</taxon>
        <taxon>Pezizomycotina</taxon>
        <taxon>Leotiomycetes</taxon>
        <taxon>Helotiales</taxon>
        <taxon>Helotiaceae</taxon>
        <taxon>Glarea</taxon>
    </lineage>
</organism>
<dbReference type="AlphaFoldDB" id="S3CLZ3"/>
<keyword evidence="5" id="KW-1185">Reference proteome</keyword>
<dbReference type="PROSITE" id="PS00028">
    <property type="entry name" value="ZINC_FINGER_C2H2_1"/>
    <property type="match status" value="1"/>
</dbReference>
<dbReference type="OMA" id="WTAWPLK"/>
<feature type="compositionally biased region" description="Polar residues" evidence="2">
    <location>
        <begin position="287"/>
        <end position="298"/>
    </location>
</feature>
<dbReference type="Gene3D" id="3.30.160.60">
    <property type="entry name" value="Classic Zinc Finger"/>
    <property type="match status" value="1"/>
</dbReference>
<evidence type="ECO:0000313" key="4">
    <source>
        <dbReference type="EMBL" id="EPE27527.1"/>
    </source>
</evidence>
<feature type="domain" description="C2H2-type" evidence="3">
    <location>
        <begin position="476"/>
        <end position="501"/>
    </location>
</feature>
<feature type="region of interest" description="Disordered" evidence="2">
    <location>
        <begin position="170"/>
        <end position="209"/>
    </location>
</feature>
<dbReference type="OrthoDB" id="5412288at2759"/>
<feature type="compositionally biased region" description="Basic residues" evidence="2">
    <location>
        <begin position="530"/>
        <end position="547"/>
    </location>
</feature>
<dbReference type="PROSITE" id="PS50157">
    <property type="entry name" value="ZINC_FINGER_C2H2_2"/>
    <property type="match status" value="1"/>
</dbReference>
<proteinExistence type="predicted"/>
<feature type="region of interest" description="Disordered" evidence="2">
    <location>
        <begin position="1"/>
        <end position="31"/>
    </location>
</feature>
<dbReference type="GO" id="GO:0008270">
    <property type="term" value="F:zinc ion binding"/>
    <property type="evidence" value="ECO:0007669"/>
    <property type="project" value="UniProtKB-KW"/>
</dbReference>
<keyword evidence="1" id="KW-0863">Zinc-finger</keyword>
<keyword evidence="1" id="KW-0862">Zinc</keyword>
<dbReference type="Proteomes" id="UP000016922">
    <property type="component" value="Unassembled WGS sequence"/>
</dbReference>